<dbReference type="AlphaFoldDB" id="A0A6J5Z7D7"/>
<dbReference type="EMBL" id="CAESAD010000003">
    <property type="protein sequence ID" value="CAB4337446.1"/>
    <property type="molecule type" value="Genomic_DNA"/>
</dbReference>
<evidence type="ECO:0000313" key="5">
    <source>
        <dbReference type="EMBL" id="CAB4806013.1"/>
    </source>
</evidence>
<sequence length="95" mass="10299">MAFAGIGLMVIILRWAFARGSSVVERTAKSGSPDEYGMLVPVATPNNYIEGEVLRRSLVDAGVRASLAQTNDGPRIMVWPKDLDLAKNILKRAQG</sequence>
<organism evidence="1">
    <name type="scientific">freshwater metagenome</name>
    <dbReference type="NCBI Taxonomy" id="449393"/>
    <lineage>
        <taxon>unclassified sequences</taxon>
        <taxon>metagenomes</taxon>
        <taxon>ecological metagenomes</taxon>
    </lineage>
</organism>
<name>A0A6J5Z7D7_9ZZZZ</name>
<evidence type="ECO:0000313" key="1">
    <source>
        <dbReference type="EMBL" id="CAB4337446.1"/>
    </source>
</evidence>
<evidence type="ECO:0000313" key="2">
    <source>
        <dbReference type="EMBL" id="CAB4344320.1"/>
    </source>
</evidence>
<evidence type="ECO:0000313" key="7">
    <source>
        <dbReference type="EMBL" id="CAB5029661.1"/>
    </source>
</evidence>
<dbReference type="EMBL" id="CAFBIX010000052">
    <property type="protein sequence ID" value="CAB4849760.1"/>
    <property type="molecule type" value="Genomic_DNA"/>
</dbReference>
<dbReference type="EMBL" id="CAEZYC010000079">
    <property type="protein sequence ID" value="CAB4715820.1"/>
    <property type="molecule type" value="Genomic_DNA"/>
</dbReference>
<accession>A0A6J5Z7D7</accession>
<dbReference type="EMBL" id="CAFBPK010000036">
    <property type="protein sequence ID" value="CAB5029661.1"/>
    <property type="molecule type" value="Genomic_DNA"/>
</dbReference>
<reference evidence="1" key="1">
    <citation type="submission" date="2020-05" db="EMBL/GenBank/DDBJ databases">
        <authorList>
            <person name="Chiriac C."/>
            <person name="Salcher M."/>
            <person name="Ghai R."/>
            <person name="Kavagutti S V."/>
        </authorList>
    </citation>
    <scope>NUCLEOTIDE SEQUENCE</scope>
</reference>
<evidence type="ECO:0000313" key="6">
    <source>
        <dbReference type="EMBL" id="CAB4849760.1"/>
    </source>
</evidence>
<evidence type="ECO:0000313" key="3">
    <source>
        <dbReference type="EMBL" id="CAB4715820.1"/>
    </source>
</evidence>
<dbReference type="EMBL" id="CAEZZD010000115">
    <property type="protein sequence ID" value="CAB4752587.1"/>
    <property type="molecule type" value="Genomic_DNA"/>
</dbReference>
<proteinExistence type="predicted"/>
<dbReference type="EMBL" id="CAESAI010000053">
    <property type="protein sequence ID" value="CAB4344320.1"/>
    <property type="molecule type" value="Genomic_DNA"/>
</dbReference>
<protein>
    <submittedName>
        <fullName evidence="1">Unannotated protein</fullName>
    </submittedName>
</protein>
<gene>
    <name evidence="3" type="ORF">UFOPK2648_01149</name>
    <name evidence="4" type="ORF">UFOPK2824_00775</name>
    <name evidence="5" type="ORF">UFOPK3037_00957</name>
    <name evidence="6" type="ORF">UFOPK3278_01099</name>
    <name evidence="2" type="ORF">UFOPK3406_01353</name>
    <name evidence="1" type="ORF">UFOPK3925_00696</name>
    <name evidence="7" type="ORF">UFOPK4097_01518</name>
</gene>
<dbReference type="EMBL" id="CAFAAO010000011">
    <property type="protein sequence ID" value="CAB4806013.1"/>
    <property type="molecule type" value="Genomic_DNA"/>
</dbReference>
<evidence type="ECO:0000313" key="4">
    <source>
        <dbReference type="EMBL" id="CAB4752587.1"/>
    </source>
</evidence>